<proteinExistence type="predicted"/>
<evidence type="ECO:0000256" key="3">
    <source>
        <dbReference type="ARBA" id="ARBA00023012"/>
    </source>
</evidence>
<keyword evidence="2" id="KW-0418">Kinase</keyword>
<reference evidence="5" key="1">
    <citation type="journal article" date="2019" name="Int. J. Syst. Evol. Microbiol.">
        <title>The Global Catalogue of Microorganisms (GCM) 10K type strain sequencing project: providing services to taxonomists for standard genome sequencing and annotation.</title>
        <authorList>
            <consortium name="The Broad Institute Genomics Platform"/>
            <consortium name="The Broad Institute Genome Sequencing Center for Infectious Disease"/>
            <person name="Wu L."/>
            <person name="Ma J."/>
        </authorList>
    </citation>
    <scope>NUCLEOTIDE SEQUENCE [LARGE SCALE GENOMIC DNA]</scope>
    <source>
        <strain evidence="5">JCM 16902</strain>
    </source>
</reference>
<name>A0ABP6ZES8_9ACTN</name>
<dbReference type="Gene3D" id="3.30.565.10">
    <property type="entry name" value="Histidine kinase-like ATPase, C-terminal domain"/>
    <property type="match status" value="1"/>
</dbReference>
<evidence type="ECO:0000256" key="2">
    <source>
        <dbReference type="ARBA" id="ARBA00022777"/>
    </source>
</evidence>
<evidence type="ECO:0008006" key="6">
    <source>
        <dbReference type="Google" id="ProtNLM"/>
    </source>
</evidence>
<protein>
    <recommendedName>
        <fullName evidence="6">Histidine kinase/HSP90-like ATPase domain-containing protein</fullName>
    </recommendedName>
</protein>
<dbReference type="RefSeq" id="WP_345718676.1">
    <property type="nucleotide sequence ID" value="NZ_BAAAZO010000003.1"/>
</dbReference>
<evidence type="ECO:0000313" key="5">
    <source>
        <dbReference type="Proteomes" id="UP001501074"/>
    </source>
</evidence>
<dbReference type="InterPro" id="IPR050482">
    <property type="entry name" value="Sensor_HK_TwoCompSys"/>
</dbReference>
<gene>
    <name evidence="4" type="ORF">GCM10022223_24200</name>
</gene>
<organism evidence="4 5">
    <name type="scientific">Kineosporia mesophila</name>
    <dbReference type="NCBI Taxonomy" id="566012"/>
    <lineage>
        <taxon>Bacteria</taxon>
        <taxon>Bacillati</taxon>
        <taxon>Actinomycetota</taxon>
        <taxon>Actinomycetes</taxon>
        <taxon>Kineosporiales</taxon>
        <taxon>Kineosporiaceae</taxon>
        <taxon>Kineosporia</taxon>
    </lineage>
</organism>
<keyword evidence="1" id="KW-0808">Transferase</keyword>
<dbReference type="PANTHER" id="PTHR24421:SF61">
    <property type="entry name" value="OXYGEN SENSOR HISTIDINE KINASE NREB"/>
    <property type="match status" value="1"/>
</dbReference>
<dbReference type="PANTHER" id="PTHR24421">
    <property type="entry name" value="NITRATE/NITRITE SENSOR PROTEIN NARX-RELATED"/>
    <property type="match status" value="1"/>
</dbReference>
<accession>A0ABP6ZES8</accession>
<dbReference type="SUPFAM" id="SSF55874">
    <property type="entry name" value="ATPase domain of HSP90 chaperone/DNA topoisomerase II/histidine kinase"/>
    <property type="match status" value="1"/>
</dbReference>
<keyword evidence="5" id="KW-1185">Reference proteome</keyword>
<evidence type="ECO:0000256" key="1">
    <source>
        <dbReference type="ARBA" id="ARBA00022679"/>
    </source>
</evidence>
<sequence>MELPTDVHPALAGPDEIGQVVYAVVQESLTNVLRHARARRAVVSRLLSGGRFTVTVADDGAGCTIRSATGTGIADGVTRFCGHREFAGAFVKLRTRWLANAAPQLPPGFRTAARSCVPGRFPVPR</sequence>
<comment type="caution">
    <text evidence="4">The sequence shown here is derived from an EMBL/GenBank/DDBJ whole genome shotgun (WGS) entry which is preliminary data.</text>
</comment>
<keyword evidence="3" id="KW-0902">Two-component regulatory system</keyword>
<evidence type="ECO:0000313" key="4">
    <source>
        <dbReference type="EMBL" id="GAA3607377.1"/>
    </source>
</evidence>
<dbReference type="Proteomes" id="UP001501074">
    <property type="component" value="Unassembled WGS sequence"/>
</dbReference>
<dbReference type="EMBL" id="BAAAZO010000003">
    <property type="protein sequence ID" value="GAA3607377.1"/>
    <property type="molecule type" value="Genomic_DNA"/>
</dbReference>
<dbReference type="InterPro" id="IPR036890">
    <property type="entry name" value="HATPase_C_sf"/>
</dbReference>